<gene>
    <name evidence="3" type="ORF">UFOVP1037_22</name>
    <name evidence="4" type="ORF">UFOVP1250_24</name>
    <name evidence="1" type="ORF">UFOVP287_27</name>
    <name evidence="2" type="ORF">UFOVP969_25</name>
</gene>
<dbReference type="EMBL" id="LR796925">
    <property type="protein sequence ID" value="CAB4174079.1"/>
    <property type="molecule type" value="Genomic_DNA"/>
</dbReference>
<evidence type="ECO:0000313" key="3">
    <source>
        <dbReference type="EMBL" id="CAB4180411.1"/>
    </source>
</evidence>
<evidence type="ECO:0000313" key="4">
    <source>
        <dbReference type="EMBL" id="CAB4194006.1"/>
    </source>
</evidence>
<organism evidence="3">
    <name type="scientific">uncultured Caudovirales phage</name>
    <dbReference type="NCBI Taxonomy" id="2100421"/>
    <lineage>
        <taxon>Viruses</taxon>
        <taxon>Duplodnaviria</taxon>
        <taxon>Heunggongvirae</taxon>
        <taxon>Uroviricota</taxon>
        <taxon>Caudoviricetes</taxon>
        <taxon>Peduoviridae</taxon>
        <taxon>Maltschvirus</taxon>
        <taxon>Maltschvirus maltsch</taxon>
    </lineage>
</organism>
<proteinExistence type="predicted"/>
<dbReference type="EMBL" id="LR796303">
    <property type="protein sequence ID" value="CAB4135494.1"/>
    <property type="molecule type" value="Genomic_DNA"/>
</dbReference>
<evidence type="ECO:0000313" key="1">
    <source>
        <dbReference type="EMBL" id="CAB4135494.1"/>
    </source>
</evidence>
<accession>A0A6J5QFY4</accession>
<reference evidence="3" key="1">
    <citation type="submission" date="2020-05" db="EMBL/GenBank/DDBJ databases">
        <authorList>
            <person name="Chiriac C."/>
            <person name="Salcher M."/>
            <person name="Ghai R."/>
            <person name="Kavagutti S V."/>
        </authorList>
    </citation>
    <scope>NUCLEOTIDE SEQUENCE</scope>
</reference>
<dbReference type="EMBL" id="LR797199">
    <property type="protein sequence ID" value="CAB4194006.1"/>
    <property type="molecule type" value="Genomic_DNA"/>
</dbReference>
<evidence type="ECO:0000313" key="2">
    <source>
        <dbReference type="EMBL" id="CAB4174079.1"/>
    </source>
</evidence>
<name>A0A6J5QFY4_9CAUD</name>
<protein>
    <submittedName>
        <fullName evidence="3">Uncharacterized protein</fullName>
    </submittedName>
</protein>
<sequence>MIINPKEVKDGLKDILDDQADNPKATIREALSLIRQMEGDLRRQGFTEYNDKEDSE</sequence>
<dbReference type="EMBL" id="LR796998">
    <property type="protein sequence ID" value="CAB4180411.1"/>
    <property type="molecule type" value="Genomic_DNA"/>
</dbReference>